<dbReference type="EMBL" id="JAOTPV010000004">
    <property type="protein sequence ID" value="KAJ4483526.1"/>
    <property type="molecule type" value="Genomic_DNA"/>
</dbReference>
<proteinExistence type="predicted"/>
<dbReference type="OrthoDB" id="2924015at2759"/>
<sequence>MQFQLTAVFFFFISCTAMLVAASPIPIPAPSSADGLAVRLPEPVDSPLAPMDAEARALKFIGDSPLAPLDAEAREIPEPTVEAPQAEERGCGRWACL</sequence>
<feature type="chain" id="PRO_5040721981" evidence="1">
    <location>
        <begin position="23"/>
        <end position="97"/>
    </location>
</feature>
<keyword evidence="3" id="KW-1185">Reference proteome</keyword>
<accession>A0A9W9AIV0</accession>
<evidence type="ECO:0000256" key="1">
    <source>
        <dbReference type="SAM" id="SignalP"/>
    </source>
</evidence>
<name>A0A9W9AIV0_9AGAR</name>
<gene>
    <name evidence="2" type="ORF">J3R30DRAFT_1794738</name>
</gene>
<reference evidence="2" key="1">
    <citation type="submission" date="2022-08" db="EMBL/GenBank/DDBJ databases">
        <title>A Global Phylogenomic Analysis of the Shiitake Genus Lentinula.</title>
        <authorList>
            <consortium name="DOE Joint Genome Institute"/>
            <person name="Sierra-Patev S."/>
            <person name="Min B."/>
            <person name="Naranjo-Ortiz M."/>
            <person name="Looney B."/>
            <person name="Konkel Z."/>
            <person name="Slot J.C."/>
            <person name="Sakamoto Y."/>
            <person name="Steenwyk J.L."/>
            <person name="Rokas A."/>
            <person name="Carro J."/>
            <person name="Camarero S."/>
            <person name="Ferreira P."/>
            <person name="Molpeceres G."/>
            <person name="Ruiz-Duenas F.J."/>
            <person name="Serrano A."/>
            <person name="Henrissat B."/>
            <person name="Drula E."/>
            <person name="Hughes K.W."/>
            <person name="Mata J.L."/>
            <person name="Ishikawa N.K."/>
            <person name="Vargas-Isla R."/>
            <person name="Ushijima S."/>
            <person name="Smith C.A."/>
            <person name="Ahrendt S."/>
            <person name="Andreopoulos W."/>
            <person name="He G."/>
            <person name="Labutti K."/>
            <person name="Lipzen A."/>
            <person name="Ng V."/>
            <person name="Riley R."/>
            <person name="Sandor L."/>
            <person name="Barry K."/>
            <person name="Martinez A.T."/>
            <person name="Xiao Y."/>
            <person name="Gibbons J.G."/>
            <person name="Terashima K."/>
            <person name="Grigoriev I.V."/>
            <person name="Hibbett D.S."/>
        </authorList>
    </citation>
    <scope>NUCLEOTIDE SEQUENCE</scope>
    <source>
        <strain evidence="2">JLM2183</strain>
    </source>
</reference>
<feature type="signal peptide" evidence="1">
    <location>
        <begin position="1"/>
        <end position="22"/>
    </location>
</feature>
<organism evidence="2 3">
    <name type="scientific">Lentinula aciculospora</name>
    <dbReference type="NCBI Taxonomy" id="153920"/>
    <lineage>
        <taxon>Eukaryota</taxon>
        <taxon>Fungi</taxon>
        <taxon>Dikarya</taxon>
        <taxon>Basidiomycota</taxon>
        <taxon>Agaricomycotina</taxon>
        <taxon>Agaricomycetes</taxon>
        <taxon>Agaricomycetidae</taxon>
        <taxon>Agaricales</taxon>
        <taxon>Marasmiineae</taxon>
        <taxon>Omphalotaceae</taxon>
        <taxon>Lentinula</taxon>
    </lineage>
</organism>
<protein>
    <submittedName>
        <fullName evidence="2">Uncharacterized protein</fullName>
    </submittedName>
</protein>
<evidence type="ECO:0000313" key="3">
    <source>
        <dbReference type="Proteomes" id="UP001150266"/>
    </source>
</evidence>
<dbReference type="AlphaFoldDB" id="A0A9W9AIV0"/>
<dbReference type="Proteomes" id="UP001150266">
    <property type="component" value="Unassembled WGS sequence"/>
</dbReference>
<evidence type="ECO:0000313" key="2">
    <source>
        <dbReference type="EMBL" id="KAJ4483526.1"/>
    </source>
</evidence>
<comment type="caution">
    <text evidence="2">The sequence shown here is derived from an EMBL/GenBank/DDBJ whole genome shotgun (WGS) entry which is preliminary data.</text>
</comment>
<keyword evidence="1" id="KW-0732">Signal</keyword>